<dbReference type="EMBL" id="JBBJUP010000009">
    <property type="protein sequence ID" value="MEJ8279917.1"/>
    <property type="molecule type" value="Genomic_DNA"/>
</dbReference>
<dbReference type="RefSeq" id="WP_340290433.1">
    <property type="nucleotide sequence ID" value="NZ_JBBJUP010000009.1"/>
</dbReference>
<accession>A0ABU8T868</accession>
<keyword evidence="3" id="KW-1185">Reference proteome</keyword>
<reference evidence="2 3" key="1">
    <citation type="submission" date="2024-03" db="EMBL/GenBank/DDBJ databases">
        <title>Draft genome sequence of Pseudonocardia sp. DW16-2.</title>
        <authorList>
            <person name="Duangmal K."/>
        </authorList>
    </citation>
    <scope>NUCLEOTIDE SEQUENCE [LARGE SCALE GENOMIC DNA]</scope>
    <source>
        <strain evidence="2 3">DW16-2</strain>
    </source>
</reference>
<proteinExistence type="predicted"/>
<organism evidence="2 3">
    <name type="scientific">Pseudonocardia spirodelae</name>
    <dbReference type="NCBI Taxonomy" id="3133431"/>
    <lineage>
        <taxon>Bacteria</taxon>
        <taxon>Bacillati</taxon>
        <taxon>Actinomycetota</taxon>
        <taxon>Actinomycetes</taxon>
        <taxon>Pseudonocardiales</taxon>
        <taxon>Pseudonocardiaceae</taxon>
        <taxon>Pseudonocardia</taxon>
    </lineage>
</organism>
<feature type="compositionally biased region" description="Basic and acidic residues" evidence="1">
    <location>
        <begin position="1"/>
        <end position="29"/>
    </location>
</feature>
<comment type="caution">
    <text evidence="2">The sequence shown here is derived from an EMBL/GenBank/DDBJ whole genome shotgun (WGS) entry which is preliminary data.</text>
</comment>
<dbReference type="Proteomes" id="UP001364211">
    <property type="component" value="Unassembled WGS sequence"/>
</dbReference>
<feature type="region of interest" description="Disordered" evidence="1">
    <location>
        <begin position="1"/>
        <end position="59"/>
    </location>
</feature>
<evidence type="ECO:0000256" key="1">
    <source>
        <dbReference type="SAM" id="MobiDB-lite"/>
    </source>
</evidence>
<sequence length="59" mass="6094">MSDHEREIPLDPERAVDELEERVLGRRTDAGGADDDGHDPVDGAGPGDPGTGVDGEPSG</sequence>
<evidence type="ECO:0000313" key="2">
    <source>
        <dbReference type="EMBL" id="MEJ8279917.1"/>
    </source>
</evidence>
<name>A0ABU8T868_9PSEU</name>
<feature type="compositionally biased region" description="Gly residues" evidence="1">
    <location>
        <begin position="44"/>
        <end position="59"/>
    </location>
</feature>
<evidence type="ECO:0000313" key="3">
    <source>
        <dbReference type="Proteomes" id="UP001364211"/>
    </source>
</evidence>
<gene>
    <name evidence="2" type="ORF">WJX68_13310</name>
</gene>
<protein>
    <submittedName>
        <fullName evidence="2">Uncharacterized protein</fullName>
    </submittedName>
</protein>